<keyword evidence="2" id="KW-0436">Ligase</keyword>
<feature type="compositionally biased region" description="Acidic residues" evidence="6">
    <location>
        <begin position="10"/>
        <end position="64"/>
    </location>
</feature>
<dbReference type="AlphaFoldDB" id="A0A1I8G136"/>
<feature type="region of interest" description="Disordered" evidence="6">
    <location>
        <begin position="589"/>
        <end position="656"/>
    </location>
</feature>
<dbReference type="SUPFAM" id="SSF56059">
    <property type="entry name" value="Glutathione synthetase ATP-binding domain-like"/>
    <property type="match status" value="1"/>
</dbReference>
<dbReference type="Proteomes" id="UP000095280">
    <property type="component" value="Unplaced"/>
</dbReference>
<name>A0A1I8G136_9PLAT</name>
<evidence type="ECO:0000256" key="1">
    <source>
        <dbReference type="ARBA" id="ARBA00006820"/>
    </source>
</evidence>
<dbReference type="GO" id="GO:0005874">
    <property type="term" value="C:microtubule"/>
    <property type="evidence" value="ECO:0007669"/>
    <property type="project" value="UniProtKB-KW"/>
</dbReference>
<feature type="compositionally biased region" description="Acidic residues" evidence="6">
    <location>
        <begin position="89"/>
        <end position="107"/>
    </location>
</feature>
<evidence type="ECO:0000313" key="7">
    <source>
        <dbReference type="Proteomes" id="UP000095280"/>
    </source>
</evidence>
<keyword evidence="7" id="KW-1185">Reference proteome</keyword>
<feature type="region of interest" description="Disordered" evidence="6">
    <location>
        <begin position="1"/>
        <end position="129"/>
    </location>
</feature>
<feature type="region of interest" description="Disordered" evidence="6">
    <location>
        <begin position="512"/>
        <end position="533"/>
    </location>
</feature>
<evidence type="ECO:0000256" key="3">
    <source>
        <dbReference type="ARBA" id="ARBA00022701"/>
    </source>
</evidence>
<dbReference type="InterPro" id="IPR004344">
    <property type="entry name" value="TTL/TTLL_fam"/>
</dbReference>
<dbReference type="WBParaSite" id="maker-uti_cns_0000465-snap-gene-0.5-mRNA-1">
    <property type="protein sequence ID" value="maker-uti_cns_0000465-snap-gene-0.5-mRNA-1"/>
    <property type="gene ID" value="maker-uti_cns_0000465-snap-gene-0.5"/>
</dbReference>
<feature type="compositionally biased region" description="Polar residues" evidence="6">
    <location>
        <begin position="737"/>
        <end position="757"/>
    </location>
</feature>
<dbReference type="GO" id="GO:0036064">
    <property type="term" value="C:ciliary basal body"/>
    <property type="evidence" value="ECO:0007669"/>
    <property type="project" value="TreeGrafter"/>
</dbReference>
<dbReference type="Gene3D" id="3.30.470.20">
    <property type="entry name" value="ATP-grasp fold, B domain"/>
    <property type="match status" value="1"/>
</dbReference>
<sequence length="863" mass="97165">MTQPNLSDFEYNEDEEEAEEPDENEYDNDVDDDDDDDNEDALEEDDEEEEDEEDAGSADIDAEEAGLTLIDDPSASVIVSTKFSAANDGDLEEVDEEAGEDEGEDVLEPAQRATEVDTRTSVEPSRPAAIATAADEAQSIESSVMQQPSVSAKRKRRKKVYTICLTNCQYDVVRNSAKNFGLVEVEEEEEWSIFWTDLSVTLERVCAMKAYQKINHFPGMSEICRKDGLGRNLSRMQKLFPKEFNIAPKTWILPSDWSDLQAFARTKRNKTYILKPESSCQGKGIWCTRNVKDIKPGEHQVCQLYLTRPFLIDGYKFDLRIYVLITSCDPLRIFVFKEGLARFTTVKYKDPCGDNMGNVYMHLTNYAVQKGSKEFVRNDEEGGTKRRLTTINRWLESNGYDLQQIWADIDDAIIKTVLSAHSVLKHNYRTCFPTHMRGSACFEILGFDVILDRRMKPFVLEVNHSPSFATDSRLDREIKEALITDTFGLINLGAVDRRKILEEERRRVRDRLTQRNNKKESREDQEREAAKFAESQERYELQHLGNYRRIYPGPDTDARYQPYLAQAASLYQETTATKARAECAKQQREKLTKKQEKPLGAPAAAAGGVRRPQRARARVPGVQGGDSRTPVGGGQTSPASEELVVGSGSGWEPESITDSEEIERLSGLLQRDSLVRGLGVADQLRRLLLLRQQSSSFNRSATRDDEDDGGASGVWGRRYLDELSVRLGAAAIANGPQLRQSKKQQSQTGFRKQSQQGRGLESAEQLRFASAFVQPLPTQQVLQQTGSRRGGGVGKYSTNSRPPLPPPPPSEFQWQLEASPPGLSIISAPILHGSQKRKQQQQQQRGRRSSNSPTIDRGQIYFG</sequence>
<evidence type="ECO:0000256" key="4">
    <source>
        <dbReference type="ARBA" id="ARBA00022741"/>
    </source>
</evidence>
<protein>
    <submittedName>
        <fullName evidence="8">Tubulin polyglutamylase ttll6</fullName>
    </submittedName>
</protein>
<evidence type="ECO:0000313" key="8">
    <source>
        <dbReference type="WBParaSite" id="maker-uti_cns_0000465-snap-gene-0.5-mRNA-1"/>
    </source>
</evidence>
<dbReference type="GO" id="GO:0005524">
    <property type="term" value="F:ATP binding"/>
    <property type="evidence" value="ECO:0007669"/>
    <property type="project" value="UniProtKB-KW"/>
</dbReference>
<evidence type="ECO:0000256" key="2">
    <source>
        <dbReference type="ARBA" id="ARBA00022598"/>
    </source>
</evidence>
<comment type="similarity">
    <text evidence="1">Belongs to the tubulin--tyrosine ligase family.</text>
</comment>
<dbReference type="GO" id="GO:0000226">
    <property type="term" value="P:microtubule cytoskeleton organization"/>
    <property type="evidence" value="ECO:0007669"/>
    <property type="project" value="TreeGrafter"/>
</dbReference>
<dbReference type="GO" id="GO:0015631">
    <property type="term" value="F:tubulin binding"/>
    <property type="evidence" value="ECO:0007669"/>
    <property type="project" value="TreeGrafter"/>
</dbReference>
<feature type="region of interest" description="Disordered" evidence="6">
    <location>
        <begin position="777"/>
        <end position="863"/>
    </location>
</feature>
<evidence type="ECO:0000256" key="6">
    <source>
        <dbReference type="SAM" id="MobiDB-lite"/>
    </source>
</evidence>
<keyword evidence="4" id="KW-0547">Nucleotide-binding</keyword>
<organism evidence="7 8">
    <name type="scientific">Macrostomum lignano</name>
    <dbReference type="NCBI Taxonomy" id="282301"/>
    <lineage>
        <taxon>Eukaryota</taxon>
        <taxon>Metazoa</taxon>
        <taxon>Spiralia</taxon>
        <taxon>Lophotrochozoa</taxon>
        <taxon>Platyhelminthes</taxon>
        <taxon>Rhabditophora</taxon>
        <taxon>Macrostomorpha</taxon>
        <taxon>Macrostomida</taxon>
        <taxon>Macrostomidae</taxon>
        <taxon>Macrostomum</taxon>
    </lineage>
</organism>
<proteinExistence type="inferred from homology"/>
<feature type="region of interest" description="Disordered" evidence="6">
    <location>
        <begin position="736"/>
        <end position="761"/>
    </location>
</feature>
<dbReference type="PANTHER" id="PTHR12241">
    <property type="entry name" value="TUBULIN POLYGLUTAMYLASE"/>
    <property type="match status" value="1"/>
</dbReference>
<reference evidence="8" key="1">
    <citation type="submission" date="2016-11" db="UniProtKB">
        <authorList>
            <consortium name="WormBaseParasite"/>
        </authorList>
    </citation>
    <scope>IDENTIFICATION</scope>
</reference>
<evidence type="ECO:0000256" key="5">
    <source>
        <dbReference type="ARBA" id="ARBA00022840"/>
    </source>
</evidence>
<dbReference type="PROSITE" id="PS51221">
    <property type="entry name" value="TTL"/>
    <property type="match status" value="1"/>
</dbReference>
<accession>A0A1I8G136</accession>
<dbReference type="Pfam" id="PF03133">
    <property type="entry name" value="TTL"/>
    <property type="match status" value="1"/>
</dbReference>
<keyword evidence="5" id="KW-0067">ATP-binding</keyword>
<dbReference type="GO" id="GO:0070740">
    <property type="term" value="F:tubulin-glutamic acid ligase activity"/>
    <property type="evidence" value="ECO:0007669"/>
    <property type="project" value="TreeGrafter"/>
</dbReference>
<feature type="compositionally biased region" description="Low complexity" evidence="6">
    <location>
        <begin position="600"/>
        <end position="610"/>
    </location>
</feature>
<keyword evidence="3" id="KW-0493">Microtubule</keyword>
<dbReference type="FunFam" id="3.30.470.20:FF:000009">
    <property type="entry name" value="tubulin polyglutamylase TTLL5 isoform X1"/>
    <property type="match status" value="1"/>
</dbReference>
<dbReference type="PANTHER" id="PTHR12241:SF161">
    <property type="entry name" value="TUBULIN POLYGLUTAMYLASE TTLL6"/>
    <property type="match status" value="1"/>
</dbReference>